<reference evidence="6 7" key="1">
    <citation type="submission" date="2016-10" db="EMBL/GenBank/DDBJ databases">
        <authorList>
            <person name="de Groot N.N."/>
        </authorList>
    </citation>
    <scope>NUCLEOTIDE SEQUENCE [LARGE SCALE GENOMIC DNA]</scope>
    <source>
        <strain evidence="6 7">LMG 23650</strain>
    </source>
</reference>
<proteinExistence type="inferred from homology"/>
<dbReference type="InterPro" id="IPR029058">
    <property type="entry name" value="AB_hydrolase_fold"/>
</dbReference>
<dbReference type="PANTHER" id="PTHR11559">
    <property type="entry name" value="CARBOXYLESTERASE"/>
    <property type="match status" value="1"/>
</dbReference>
<evidence type="ECO:0000256" key="4">
    <source>
        <dbReference type="SAM" id="MobiDB-lite"/>
    </source>
</evidence>
<keyword evidence="7" id="KW-1185">Reference proteome</keyword>
<dbReference type="Gene3D" id="3.40.50.1820">
    <property type="entry name" value="alpha/beta hydrolase"/>
    <property type="match status" value="1"/>
</dbReference>
<evidence type="ECO:0000256" key="3">
    <source>
        <dbReference type="RuleBase" id="RU361235"/>
    </source>
</evidence>
<accession>A0A1I3EKF1</accession>
<keyword evidence="2 3" id="KW-0378">Hydrolase</keyword>
<dbReference type="InterPro" id="IPR050309">
    <property type="entry name" value="Type-B_Carboxylest/Lipase"/>
</dbReference>
<comment type="similarity">
    <text evidence="1 3">Belongs to the type-B carboxylesterase/lipase family.</text>
</comment>
<evidence type="ECO:0000256" key="2">
    <source>
        <dbReference type="ARBA" id="ARBA00022801"/>
    </source>
</evidence>
<protein>
    <recommendedName>
        <fullName evidence="3">Carboxylic ester hydrolase</fullName>
        <ecNumber evidence="3">3.1.1.-</ecNumber>
    </recommendedName>
</protein>
<dbReference type="AlphaFoldDB" id="A0A1I3EKF1"/>
<dbReference type="EMBL" id="FOQU01000001">
    <property type="protein sequence ID" value="SFH99290.1"/>
    <property type="molecule type" value="Genomic_DNA"/>
</dbReference>
<feature type="compositionally biased region" description="Polar residues" evidence="4">
    <location>
        <begin position="13"/>
        <end position="23"/>
    </location>
</feature>
<dbReference type="InterPro" id="IPR019826">
    <property type="entry name" value="Carboxylesterase_B_AS"/>
</dbReference>
<dbReference type="InterPro" id="IPR002018">
    <property type="entry name" value="CarbesteraseB"/>
</dbReference>
<dbReference type="GO" id="GO:0016787">
    <property type="term" value="F:hydrolase activity"/>
    <property type="evidence" value="ECO:0007669"/>
    <property type="project" value="UniProtKB-KW"/>
</dbReference>
<feature type="region of interest" description="Disordered" evidence="4">
    <location>
        <begin position="1"/>
        <end position="32"/>
    </location>
</feature>
<dbReference type="SUPFAM" id="SSF53474">
    <property type="entry name" value="alpha/beta-Hydrolases"/>
    <property type="match status" value="1"/>
</dbReference>
<dbReference type="EC" id="3.1.1.-" evidence="3"/>
<organism evidence="6 7">
    <name type="scientific">Paraburkholderia megapolitana</name>
    <dbReference type="NCBI Taxonomy" id="420953"/>
    <lineage>
        <taxon>Bacteria</taxon>
        <taxon>Pseudomonadati</taxon>
        <taxon>Pseudomonadota</taxon>
        <taxon>Betaproteobacteria</taxon>
        <taxon>Burkholderiales</taxon>
        <taxon>Burkholderiaceae</taxon>
        <taxon>Paraburkholderia</taxon>
    </lineage>
</organism>
<evidence type="ECO:0000259" key="5">
    <source>
        <dbReference type="Pfam" id="PF00135"/>
    </source>
</evidence>
<feature type="domain" description="Carboxylesterase type B" evidence="5">
    <location>
        <begin position="66"/>
        <end position="543"/>
    </location>
</feature>
<gene>
    <name evidence="6" type="ORF">SAMN05192543_101923</name>
</gene>
<evidence type="ECO:0000313" key="6">
    <source>
        <dbReference type="EMBL" id="SFH99290.1"/>
    </source>
</evidence>
<dbReference type="Pfam" id="PF00135">
    <property type="entry name" value="COesterase"/>
    <property type="match status" value="1"/>
</dbReference>
<name>A0A1I3EKF1_9BURK</name>
<dbReference type="STRING" id="420953.SAMN05192543_101923"/>
<dbReference type="Proteomes" id="UP000199548">
    <property type="component" value="Unassembled WGS sequence"/>
</dbReference>
<dbReference type="PROSITE" id="PS00122">
    <property type="entry name" value="CARBOXYLESTERASE_B_1"/>
    <property type="match status" value="1"/>
</dbReference>
<sequence length="572" mass="60217">MLMNLLSPDEGNSMKSTPVSPQSHSRRRATRNIGRKRPCFVVTLIAMVVASGCSAESAHSQSISSQVVLLSGTVQGTQRDANGVMAFKGIPYAAAPVGQLRWRPPQPAPGWQGIRDATVFGARCEGAPLLGPAPAGNVQSEDCLTINVWSAAQTTGEKRPVMVWIHGGGFQTGVPTPSSPTTDGSSLAADGVVLVSLNYRLGVFGFLAHPALDSEGTPSGNFGLQDQIAALKWVRSNISRFGGDPDNVTIFGQSAGAMAVGMLMSSPLAHGLFQKAIGESGAFWDSEHGSLQTLAEARARGEALATQLAGGDINGLRALSADTLLAAAPWSIQSDPVSDAFSPSVDGYVVPDSPAEIFAQGRQNNVPLLAGHNGAEGVIFMSGALPHDSAASFEAAASAQFGPGRLAEFLENYPASNDAVTVASAQTLVGDLRVNEQSWEWVQLQRQTGTAPVYAYQFNYSSPYLPAPVHASEVPFVFGTLTPQPAAPTVPPGTQDRALSNQMMNYWVNFARTGNPNGPGLPCWPAYAINGSQVMLFGTTTQAVPESGTSGLRFLRSFRFNGRFPDSWRQTG</sequence>
<evidence type="ECO:0000313" key="7">
    <source>
        <dbReference type="Proteomes" id="UP000199548"/>
    </source>
</evidence>
<evidence type="ECO:0000256" key="1">
    <source>
        <dbReference type="ARBA" id="ARBA00005964"/>
    </source>
</evidence>
<dbReference type="RefSeq" id="WP_211367864.1">
    <property type="nucleotide sequence ID" value="NZ_CP041743.1"/>
</dbReference>